<accession>A0A4C1SSG0</accession>
<reference evidence="1 2" key="1">
    <citation type="journal article" date="2019" name="Commun. Biol.">
        <title>The bagworm genome reveals a unique fibroin gene that provides high tensile strength.</title>
        <authorList>
            <person name="Kono N."/>
            <person name="Nakamura H."/>
            <person name="Ohtoshi R."/>
            <person name="Tomita M."/>
            <person name="Numata K."/>
            <person name="Arakawa K."/>
        </authorList>
    </citation>
    <scope>NUCLEOTIDE SEQUENCE [LARGE SCALE GENOMIC DNA]</scope>
</reference>
<comment type="caution">
    <text evidence="1">The sequence shown here is derived from an EMBL/GenBank/DDBJ whole genome shotgun (WGS) entry which is preliminary data.</text>
</comment>
<proteinExistence type="predicted"/>
<gene>
    <name evidence="1" type="ORF">EVAR_3481_1</name>
</gene>
<evidence type="ECO:0000313" key="1">
    <source>
        <dbReference type="EMBL" id="GBP05173.1"/>
    </source>
</evidence>
<keyword evidence="2" id="KW-1185">Reference proteome</keyword>
<sequence>MDSQPVKSCETWIHTECALSGYPTLGIKSSTDNLNSRIKLLASCFRARAAIGPRGRRGGGLYRTRAHL</sequence>
<dbReference type="AlphaFoldDB" id="A0A4C1SSG0"/>
<organism evidence="1 2">
    <name type="scientific">Eumeta variegata</name>
    <name type="common">Bagworm moth</name>
    <name type="synonym">Eumeta japonica</name>
    <dbReference type="NCBI Taxonomy" id="151549"/>
    <lineage>
        <taxon>Eukaryota</taxon>
        <taxon>Metazoa</taxon>
        <taxon>Ecdysozoa</taxon>
        <taxon>Arthropoda</taxon>
        <taxon>Hexapoda</taxon>
        <taxon>Insecta</taxon>
        <taxon>Pterygota</taxon>
        <taxon>Neoptera</taxon>
        <taxon>Endopterygota</taxon>
        <taxon>Lepidoptera</taxon>
        <taxon>Glossata</taxon>
        <taxon>Ditrysia</taxon>
        <taxon>Tineoidea</taxon>
        <taxon>Psychidae</taxon>
        <taxon>Oiketicinae</taxon>
        <taxon>Eumeta</taxon>
    </lineage>
</organism>
<name>A0A4C1SSG0_EUMVA</name>
<protein>
    <submittedName>
        <fullName evidence="1">Uncharacterized protein</fullName>
    </submittedName>
</protein>
<dbReference type="Proteomes" id="UP000299102">
    <property type="component" value="Unassembled WGS sequence"/>
</dbReference>
<evidence type="ECO:0000313" key="2">
    <source>
        <dbReference type="Proteomes" id="UP000299102"/>
    </source>
</evidence>
<dbReference type="EMBL" id="BGZK01000016">
    <property type="protein sequence ID" value="GBP05173.1"/>
    <property type="molecule type" value="Genomic_DNA"/>
</dbReference>